<evidence type="ECO:0000313" key="2">
    <source>
        <dbReference type="EMBL" id="ASY65293.1"/>
    </source>
</evidence>
<proteinExistence type="predicted"/>
<evidence type="ECO:0000313" key="3">
    <source>
        <dbReference type="Proteomes" id="UP000217211"/>
    </source>
</evidence>
<feature type="region of interest" description="Disordered" evidence="1">
    <location>
        <begin position="1"/>
        <end position="20"/>
    </location>
</feature>
<name>A0A249PH72_9HYPH</name>
<keyword evidence="2" id="KW-0614">Plasmid</keyword>
<dbReference type="AlphaFoldDB" id="A0A249PH72"/>
<evidence type="ECO:0000256" key="1">
    <source>
        <dbReference type="SAM" id="MobiDB-lite"/>
    </source>
</evidence>
<reference evidence="2 3" key="1">
    <citation type="submission" date="2017-08" db="EMBL/GenBank/DDBJ databases">
        <title>Multipartite genome sequences of Sinorhizobium species nodulating soybeans.</title>
        <authorList>
            <person name="Tian C.F."/>
        </authorList>
    </citation>
    <scope>NUCLEOTIDE SEQUENCE [LARGE SCALE GENOMIC DNA]</scope>
    <source>
        <strain evidence="2 3">CCBAU 05684</strain>
        <plasmid evidence="3">psj05684b</plasmid>
    </source>
</reference>
<dbReference type="EMBL" id="CP023068">
    <property type="protein sequence ID" value="ASY65293.1"/>
    <property type="molecule type" value="Genomic_DNA"/>
</dbReference>
<sequence length="81" mass="8640">MVSVAALPEEEGTMNSAQTCSFDPIGPDELAMIGKAFQDELQMRALSRQSEEAEALAAKLINAYQVGVRDDLGLRIVAGLS</sequence>
<organism evidence="2 3">
    <name type="scientific">Sinorhizobium sojae CCBAU 05684</name>
    <dbReference type="NCBI Taxonomy" id="716928"/>
    <lineage>
        <taxon>Bacteria</taxon>
        <taxon>Pseudomonadati</taxon>
        <taxon>Pseudomonadota</taxon>
        <taxon>Alphaproteobacteria</taxon>
        <taxon>Hyphomicrobiales</taxon>
        <taxon>Rhizobiaceae</taxon>
        <taxon>Sinorhizobium/Ensifer group</taxon>
        <taxon>Sinorhizobium</taxon>
    </lineage>
</organism>
<geneLocation type="plasmid" evidence="3">
    <name>psj05684b</name>
</geneLocation>
<keyword evidence="3" id="KW-1185">Reference proteome</keyword>
<accession>A0A249PH72</accession>
<protein>
    <submittedName>
        <fullName evidence="2">Uncharacterized protein</fullName>
    </submittedName>
</protein>
<gene>
    <name evidence="2" type="ORF">SJ05684_b43110</name>
</gene>
<dbReference type="Proteomes" id="UP000217211">
    <property type="component" value="Plasmid pSJ05684b"/>
</dbReference>
<dbReference type="KEGG" id="esj:SJ05684_b43110"/>